<evidence type="ECO:0000313" key="3">
    <source>
        <dbReference type="Proteomes" id="UP000276437"/>
    </source>
</evidence>
<keyword evidence="1" id="KW-0812">Transmembrane</keyword>
<protein>
    <submittedName>
        <fullName evidence="2">F0F1-ATPase subunit</fullName>
    </submittedName>
</protein>
<dbReference type="Pfam" id="PF09527">
    <property type="entry name" value="ATPase_gene1"/>
    <property type="match status" value="1"/>
</dbReference>
<dbReference type="Proteomes" id="UP000276437">
    <property type="component" value="Chromosome"/>
</dbReference>
<dbReference type="InterPro" id="IPR032820">
    <property type="entry name" value="ATPase_put"/>
</dbReference>
<dbReference type="KEGG" id="mana:MAMMFC1_02206"/>
<feature type="transmembrane region" description="Helical" evidence="1">
    <location>
        <begin position="74"/>
        <end position="94"/>
    </location>
</feature>
<dbReference type="EMBL" id="AP018449">
    <property type="protein sequence ID" value="BBB91522.1"/>
    <property type="molecule type" value="Genomic_DNA"/>
</dbReference>
<name>A0A348AKC4_9FIRM</name>
<organism evidence="2 3">
    <name type="scientific">Methylomusa anaerophila</name>
    <dbReference type="NCBI Taxonomy" id="1930071"/>
    <lineage>
        <taxon>Bacteria</taxon>
        <taxon>Bacillati</taxon>
        <taxon>Bacillota</taxon>
        <taxon>Negativicutes</taxon>
        <taxon>Selenomonadales</taxon>
        <taxon>Sporomusaceae</taxon>
        <taxon>Methylomusa</taxon>
    </lineage>
</organism>
<keyword evidence="1" id="KW-0472">Membrane</keyword>
<dbReference type="AlphaFoldDB" id="A0A348AKC4"/>
<reference evidence="2 3" key="1">
    <citation type="journal article" date="2018" name="Int. J. Syst. Evol. Microbiol.">
        <title>Methylomusa anaerophila gen. nov., sp. nov., an anaerobic methanol-utilizing bacterium isolated from a microbial fuel cell.</title>
        <authorList>
            <person name="Amano N."/>
            <person name="Yamamuro A."/>
            <person name="Miyahara M."/>
            <person name="Kouzuma A."/>
            <person name="Abe T."/>
            <person name="Watanabe K."/>
        </authorList>
    </citation>
    <scope>NUCLEOTIDE SEQUENCE [LARGE SCALE GENOMIC DNA]</scope>
    <source>
        <strain evidence="2 3">MMFC1</strain>
    </source>
</reference>
<gene>
    <name evidence="2" type="ORF">MAMMFC1_02206</name>
</gene>
<sequence>MQVYSCLLVNNTVLFRGYWRWEVFHAGGGAVAKGDKNSVLNAFGLVGAIGLNMAATAAVGFFGGRFADNHLNTFPWFTVIGILLGMLAGLWSTYKKIINQ</sequence>
<proteinExistence type="predicted"/>
<feature type="transmembrane region" description="Helical" evidence="1">
    <location>
        <begin position="42"/>
        <end position="62"/>
    </location>
</feature>
<evidence type="ECO:0000256" key="1">
    <source>
        <dbReference type="SAM" id="Phobius"/>
    </source>
</evidence>
<evidence type="ECO:0000313" key="2">
    <source>
        <dbReference type="EMBL" id="BBB91522.1"/>
    </source>
</evidence>
<keyword evidence="1" id="KW-1133">Transmembrane helix</keyword>
<accession>A0A348AKC4</accession>
<keyword evidence="3" id="KW-1185">Reference proteome</keyword>